<evidence type="ECO:0000256" key="1">
    <source>
        <dbReference type="SAM" id="MobiDB-lite"/>
    </source>
</evidence>
<feature type="compositionally biased region" description="Basic and acidic residues" evidence="1">
    <location>
        <begin position="385"/>
        <end position="394"/>
    </location>
</feature>
<protein>
    <submittedName>
        <fullName evidence="4">Uncharacterized protein LOC108744090</fullName>
    </submittedName>
</protein>
<feature type="compositionally biased region" description="Acidic residues" evidence="1">
    <location>
        <begin position="398"/>
        <end position="407"/>
    </location>
</feature>
<feature type="compositionally biased region" description="Basic and acidic residues" evidence="1">
    <location>
        <begin position="341"/>
        <end position="350"/>
    </location>
</feature>
<organism evidence="3 4">
    <name type="scientific">Agrilus planipennis</name>
    <name type="common">Emerald ash borer</name>
    <name type="synonym">Agrilus marcopoli</name>
    <dbReference type="NCBI Taxonomy" id="224129"/>
    <lineage>
        <taxon>Eukaryota</taxon>
        <taxon>Metazoa</taxon>
        <taxon>Ecdysozoa</taxon>
        <taxon>Arthropoda</taxon>
        <taxon>Hexapoda</taxon>
        <taxon>Insecta</taxon>
        <taxon>Pterygota</taxon>
        <taxon>Neoptera</taxon>
        <taxon>Endopterygota</taxon>
        <taxon>Coleoptera</taxon>
        <taxon>Polyphaga</taxon>
        <taxon>Elateriformia</taxon>
        <taxon>Buprestoidea</taxon>
        <taxon>Buprestidae</taxon>
        <taxon>Agrilinae</taxon>
        <taxon>Agrilus</taxon>
    </lineage>
</organism>
<dbReference type="GeneID" id="108744090"/>
<dbReference type="Proteomes" id="UP000192223">
    <property type="component" value="Unplaced"/>
</dbReference>
<keyword evidence="2" id="KW-0732">Signal</keyword>
<reference evidence="4" key="1">
    <citation type="submission" date="2025-08" db="UniProtKB">
        <authorList>
            <consortium name="RefSeq"/>
        </authorList>
    </citation>
    <scope>IDENTIFICATION</scope>
    <source>
        <tissue evidence="4">Entire body</tissue>
    </source>
</reference>
<feature type="compositionally biased region" description="Basic and acidic residues" evidence="1">
    <location>
        <begin position="289"/>
        <end position="309"/>
    </location>
</feature>
<dbReference type="InParanoid" id="A0A1W4XRZ3"/>
<dbReference type="OrthoDB" id="6777225at2759"/>
<keyword evidence="3" id="KW-1185">Reference proteome</keyword>
<evidence type="ECO:0000313" key="3">
    <source>
        <dbReference type="Proteomes" id="UP000192223"/>
    </source>
</evidence>
<sequence>MLLTKVLFIFSAVSTCSCWYYYHYYYNPYDKYFREPYSYFRRQNSNCERWCYSYTTPHIHCCVYKERPNTCPYAIVYCSVPLAPEFTAHFQCNGDFDCPVGYKCCDDSCFSHKICKSHNIEWLRWNTYSHTYNHYLPSTTPPLSYSPKQTEDESEVFNITVTSPIPSTLITETSSEELTKVNEVTYTTSYTTSDSPQLESVTDEIANIVAAENLTTSVSSQFENVTTPEEVLDTNTGETLTTSDSSQMENKISTTEVFDEETSTVSSTSTTQNTLGVLFYLFGKKEAKTNEPDKTEEPAENSVDIKETEVNGVNNETNSSKRPIYESSEDGPVIEGSGTELEGKETESMNKEGSGNSDDKESIITFIDDEDIERKRRSNIGNRNKNKEGKKKISLDINGDDNNDTENNDLLFFDSM</sequence>
<dbReference type="PROSITE" id="PS51257">
    <property type="entry name" value="PROKAR_LIPOPROTEIN"/>
    <property type="match status" value="1"/>
</dbReference>
<evidence type="ECO:0000313" key="4">
    <source>
        <dbReference type="RefSeq" id="XP_018335185.1"/>
    </source>
</evidence>
<dbReference type="RefSeq" id="XP_018335185.1">
    <property type="nucleotide sequence ID" value="XM_018479683.1"/>
</dbReference>
<proteinExistence type="predicted"/>
<evidence type="ECO:0000256" key="2">
    <source>
        <dbReference type="SAM" id="SignalP"/>
    </source>
</evidence>
<name>A0A1W4XRZ3_AGRPL</name>
<gene>
    <name evidence="4" type="primary">LOC108744090</name>
</gene>
<dbReference type="AlphaFoldDB" id="A0A1W4XRZ3"/>
<feature type="region of interest" description="Disordered" evidence="1">
    <location>
        <begin position="289"/>
        <end position="416"/>
    </location>
</feature>
<accession>A0A1W4XRZ3</accession>
<feature type="signal peptide" evidence="2">
    <location>
        <begin position="1"/>
        <end position="18"/>
    </location>
</feature>
<dbReference type="KEGG" id="apln:108744090"/>
<feature type="chain" id="PRO_5010743809" evidence="2">
    <location>
        <begin position="19"/>
        <end position="416"/>
    </location>
</feature>